<keyword evidence="2" id="KW-0121">Carboxypeptidase</keyword>
<name>A0A7W4W5K1_9GAMM</name>
<evidence type="ECO:0000259" key="1">
    <source>
        <dbReference type="Pfam" id="PF02557"/>
    </source>
</evidence>
<dbReference type="PANTHER" id="PTHR34385:SF1">
    <property type="entry name" value="PEPTIDOGLYCAN L-ALANYL-D-GLUTAMATE ENDOPEPTIDASE CWLK"/>
    <property type="match status" value="1"/>
</dbReference>
<keyword evidence="2" id="KW-0645">Protease</keyword>
<dbReference type="InterPro" id="IPR009045">
    <property type="entry name" value="Zn_M74/Hedgehog-like"/>
</dbReference>
<accession>A0A7W4W5K1</accession>
<dbReference type="EMBL" id="JACHWY010000002">
    <property type="protein sequence ID" value="MBB3047886.1"/>
    <property type="molecule type" value="Genomic_DNA"/>
</dbReference>
<protein>
    <submittedName>
        <fullName evidence="2">LAS superfamily LD-carboxypeptidase LdcB</fullName>
    </submittedName>
</protein>
<dbReference type="AlphaFoldDB" id="A0A7W4W5K1"/>
<keyword evidence="3" id="KW-1185">Reference proteome</keyword>
<dbReference type="InterPro" id="IPR052179">
    <property type="entry name" value="DD-CPase-like"/>
</dbReference>
<dbReference type="GO" id="GO:0004180">
    <property type="term" value="F:carboxypeptidase activity"/>
    <property type="evidence" value="ECO:0007669"/>
    <property type="project" value="UniProtKB-KW"/>
</dbReference>
<dbReference type="GO" id="GO:0006508">
    <property type="term" value="P:proteolysis"/>
    <property type="evidence" value="ECO:0007669"/>
    <property type="project" value="InterPro"/>
</dbReference>
<dbReference type="Gene3D" id="3.30.1380.10">
    <property type="match status" value="1"/>
</dbReference>
<sequence length="234" mass="26178">MNVAQITGRDESFLIELTPPHRLHPQVADAFSRLQVRARSAGFDLQPVSCFRSFERQLAIWNAKANGSRAVLDADGKPLSREQFSDWQWVEAILRWSALPGASRHHWGTDLDVYDAAAVAPDYAVQLTPTEVNARGPFAPLHSWLDEQIAAGNSEGFFRPYARDKGGVAPERWHLSFAPLAAECERLLESEVLLKVLRECDTLALGSAVEAHWQEIFTRFVTPAVSACEQENRQ</sequence>
<evidence type="ECO:0000313" key="3">
    <source>
        <dbReference type="Proteomes" id="UP000537130"/>
    </source>
</evidence>
<reference evidence="2 3" key="1">
    <citation type="submission" date="2020-08" db="EMBL/GenBank/DDBJ databases">
        <title>Genomic Encyclopedia of Type Strains, Phase III (KMG-III): the genomes of soil and plant-associated and newly described type strains.</title>
        <authorList>
            <person name="Whitman W."/>
        </authorList>
    </citation>
    <scope>NUCLEOTIDE SEQUENCE [LARGE SCALE GENOMIC DNA]</scope>
    <source>
        <strain evidence="2 3">CECT 8654</strain>
    </source>
</reference>
<gene>
    <name evidence="2" type="ORF">FHR99_002152</name>
</gene>
<dbReference type="Proteomes" id="UP000537130">
    <property type="component" value="Unassembled WGS sequence"/>
</dbReference>
<dbReference type="PANTHER" id="PTHR34385">
    <property type="entry name" value="D-ALANYL-D-ALANINE CARBOXYPEPTIDASE"/>
    <property type="match status" value="1"/>
</dbReference>
<proteinExistence type="predicted"/>
<dbReference type="Pfam" id="PF02557">
    <property type="entry name" value="VanY"/>
    <property type="match status" value="1"/>
</dbReference>
<feature type="domain" description="D-alanyl-D-alanine carboxypeptidase-like core" evidence="1">
    <location>
        <begin position="21"/>
        <end position="179"/>
    </location>
</feature>
<dbReference type="RefSeq" id="WP_343067521.1">
    <property type="nucleotide sequence ID" value="NZ_JACHWY010000002.1"/>
</dbReference>
<evidence type="ECO:0000313" key="2">
    <source>
        <dbReference type="EMBL" id="MBB3047886.1"/>
    </source>
</evidence>
<comment type="caution">
    <text evidence="2">The sequence shown here is derived from an EMBL/GenBank/DDBJ whole genome shotgun (WGS) entry which is preliminary data.</text>
</comment>
<organism evidence="2 3">
    <name type="scientific">Litorivivens lipolytica</name>
    <dbReference type="NCBI Taxonomy" id="1524264"/>
    <lineage>
        <taxon>Bacteria</taxon>
        <taxon>Pseudomonadati</taxon>
        <taxon>Pseudomonadota</taxon>
        <taxon>Gammaproteobacteria</taxon>
        <taxon>Litorivivens</taxon>
    </lineage>
</organism>
<dbReference type="InterPro" id="IPR003709">
    <property type="entry name" value="VanY-like_core_dom"/>
</dbReference>
<dbReference type="SUPFAM" id="SSF55166">
    <property type="entry name" value="Hedgehog/DD-peptidase"/>
    <property type="match status" value="1"/>
</dbReference>
<dbReference type="CDD" id="cd14847">
    <property type="entry name" value="DD-carboxypeptidase_like"/>
    <property type="match status" value="1"/>
</dbReference>
<keyword evidence="2" id="KW-0378">Hydrolase</keyword>